<proteinExistence type="inferred from homology"/>
<dbReference type="Pfam" id="PF00557">
    <property type="entry name" value="Peptidase_M24"/>
    <property type="match status" value="1"/>
</dbReference>
<name>A0A317C7F8_9GAMM</name>
<dbReference type="CDD" id="cd01087">
    <property type="entry name" value="Prolidase"/>
    <property type="match status" value="1"/>
</dbReference>
<keyword evidence="15" id="KW-1185">Reference proteome</keyword>
<evidence type="ECO:0000256" key="9">
    <source>
        <dbReference type="ARBA" id="ARBA00023211"/>
    </source>
</evidence>
<evidence type="ECO:0000256" key="6">
    <source>
        <dbReference type="ARBA" id="ARBA00022723"/>
    </source>
</evidence>
<dbReference type="GO" id="GO:0030145">
    <property type="term" value="F:manganese ion binding"/>
    <property type="evidence" value="ECO:0007669"/>
    <property type="project" value="InterPro"/>
</dbReference>
<dbReference type="EC" id="3.4.11.9" evidence="4"/>
<reference evidence="14 15" key="1">
    <citation type="submission" date="2018-05" db="EMBL/GenBank/DDBJ databases">
        <title>Leucothrix arctica sp. nov., isolated from Arctic seawater.</title>
        <authorList>
            <person name="Choi A."/>
            <person name="Baek K."/>
        </authorList>
    </citation>
    <scope>NUCLEOTIDE SEQUENCE [LARGE SCALE GENOMIC DNA]</scope>
    <source>
        <strain evidence="14 15">IMCC9719</strain>
    </source>
</reference>
<dbReference type="OrthoDB" id="9806388at2"/>
<evidence type="ECO:0000256" key="2">
    <source>
        <dbReference type="ARBA" id="ARBA00001936"/>
    </source>
</evidence>
<evidence type="ECO:0000313" key="15">
    <source>
        <dbReference type="Proteomes" id="UP000245506"/>
    </source>
</evidence>
<evidence type="ECO:0000256" key="5">
    <source>
        <dbReference type="ARBA" id="ARBA00022670"/>
    </source>
</evidence>
<evidence type="ECO:0000256" key="12">
    <source>
        <dbReference type="ARBA" id="ARBA00081411"/>
    </source>
</evidence>
<keyword evidence="14" id="KW-0031">Aminopeptidase</keyword>
<evidence type="ECO:0000256" key="3">
    <source>
        <dbReference type="ARBA" id="ARBA00008766"/>
    </source>
</evidence>
<dbReference type="InterPro" id="IPR052433">
    <property type="entry name" value="X-Pro_dipept-like"/>
</dbReference>
<dbReference type="AlphaFoldDB" id="A0A317C7F8"/>
<keyword evidence="7" id="KW-0378">Hydrolase</keyword>
<dbReference type="InterPro" id="IPR036005">
    <property type="entry name" value="Creatinase/aminopeptidase-like"/>
</dbReference>
<keyword evidence="8" id="KW-0482">Metalloprotease</keyword>
<dbReference type="RefSeq" id="WP_109824214.1">
    <property type="nucleotide sequence ID" value="NZ_QGKL01000039.1"/>
</dbReference>
<gene>
    <name evidence="14" type="ORF">DKT75_14815</name>
</gene>
<protein>
    <recommendedName>
        <fullName evidence="10">Xaa-Pro aminopeptidase</fullName>
        <ecNumber evidence="4">3.4.11.9</ecNumber>
    </recommendedName>
    <alternativeName>
        <fullName evidence="11">Aminopeptidase P II</fullName>
    </alternativeName>
    <alternativeName>
        <fullName evidence="12">X-Pro aminopeptidase</fullName>
    </alternativeName>
</protein>
<dbReference type="Gene3D" id="3.40.350.10">
    <property type="entry name" value="Creatinase/prolidase N-terminal domain"/>
    <property type="match status" value="1"/>
</dbReference>
<evidence type="ECO:0000256" key="11">
    <source>
        <dbReference type="ARBA" id="ARBA00075356"/>
    </source>
</evidence>
<dbReference type="GO" id="GO:0005829">
    <property type="term" value="C:cytosol"/>
    <property type="evidence" value="ECO:0007669"/>
    <property type="project" value="TreeGrafter"/>
</dbReference>
<dbReference type="SUPFAM" id="SSF53092">
    <property type="entry name" value="Creatinase/prolidase N-terminal domain"/>
    <property type="match status" value="1"/>
</dbReference>
<dbReference type="InterPro" id="IPR029149">
    <property type="entry name" value="Creatin/AminoP/Spt16_N"/>
</dbReference>
<sequence length="447" mass="50066">MKNNNPNLPATEFAERRKQLMEMVGPDGIVIVPSASLLTRNRDAEFPFRQDSSFQYLTNFNEPSAVAVFIPEREEGEFILFCREKDPLTERWTGRMAGLEGAKADYQADDAFPIDDIDEILPGLLDRRETVHYSMGENTEFDQKVMSWVNTLKAQVRRGGHPPQEFISLDLILHDMRLYKTKAEIKLMKHAAKTSVKAHERAMTICEPGLNEGQLDAEFLHAFRWDGMVPAYTSIVGGGENACVLHYIDNNEVLNDGDLVLIDAGAEYHCYASDITRTFPVNGKFSEPQRQIYQLVLDSQYASIEASQPGNTWDAPHSAAVEVISKGLIELGLLEGDLESVIESGAYREFFMHKTGHWLGLDVHDVGDYKIDDEWRVLEAGMVLTVEPGIYISPSDTVDKKWWNIGVRIEDDVVITRKGNEVLTGALIKEVADIEALMAKGQAARGG</sequence>
<keyword evidence="9" id="KW-0464">Manganese</keyword>
<comment type="cofactor">
    <cofactor evidence="2">
        <name>Mn(2+)</name>
        <dbReference type="ChEBI" id="CHEBI:29035"/>
    </cofactor>
</comment>
<evidence type="ECO:0000256" key="4">
    <source>
        <dbReference type="ARBA" id="ARBA00012574"/>
    </source>
</evidence>
<dbReference type="Pfam" id="PF05195">
    <property type="entry name" value="AMP_N"/>
    <property type="match status" value="1"/>
</dbReference>
<comment type="similarity">
    <text evidence="3">Belongs to the peptidase M24B family.</text>
</comment>
<dbReference type="SMART" id="SM01011">
    <property type="entry name" value="AMP_N"/>
    <property type="match status" value="1"/>
</dbReference>
<dbReference type="GO" id="GO:0070006">
    <property type="term" value="F:metalloaminopeptidase activity"/>
    <property type="evidence" value="ECO:0007669"/>
    <property type="project" value="InterPro"/>
</dbReference>
<dbReference type="InterPro" id="IPR007865">
    <property type="entry name" value="Aminopep_P_N"/>
</dbReference>
<dbReference type="EMBL" id="QGKL01000039">
    <property type="protein sequence ID" value="PWQ94565.1"/>
    <property type="molecule type" value="Genomic_DNA"/>
</dbReference>
<evidence type="ECO:0000256" key="1">
    <source>
        <dbReference type="ARBA" id="ARBA00001424"/>
    </source>
</evidence>
<dbReference type="FunFam" id="3.90.230.10:FF:000002">
    <property type="entry name" value="Xaa-Pro aminopeptidase 3"/>
    <property type="match status" value="1"/>
</dbReference>
<comment type="catalytic activity">
    <reaction evidence="1">
        <text>Release of any N-terminal amino acid, including proline, that is linked to proline, even from a dipeptide or tripeptide.</text>
        <dbReference type="EC" id="3.4.11.9"/>
    </reaction>
</comment>
<comment type="caution">
    <text evidence="14">The sequence shown here is derived from an EMBL/GenBank/DDBJ whole genome shotgun (WGS) entry which is preliminary data.</text>
</comment>
<evidence type="ECO:0000313" key="14">
    <source>
        <dbReference type="EMBL" id="PWQ94565.1"/>
    </source>
</evidence>
<dbReference type="SUPFAM" id="SSF55920">
    <property type="entry name" value="Creatinase/aminopeptidase"/>
    <property type="match status" value="1"/>
</dbReference>
<dbReference type="InterPro" id="IPR000994">
    <property type="entry name" value="Pept_M24"/>
</dbReference>
<dbReference type="PANTHER" id="PTHR43226:SF4">
    <property type="entry name" value="XAA-PRO AMINOPEPTIDASE 3"/>
    <property type="match status" value="1"/>
</dbReference>
<accession>A0A317C7F8</accession>
<organism evidence="14 15">
    <name type="scientific">Leucothrix arctica</name>
    <dbReference type="NCBI Taxonomy" id="1481894"/>
    <lineage>
        <taxon>Bacteria</taxon>
        <taxon>Pseudomonadati</taxon>
        <taxon>Pseudomonadota</taxon>
        <taxon>Gammaproteobacteria</taxon>
        <taxon>Thiotrichales</taxon>
        <taxon>Thiotrichaceae</taxon>
        <taxon>Leucothrix</taxon>
    </lineage>
</organism>
<evidence type="ECO:0000256" key="10">
    <source>
        <dbReference type="ARBA" id="ARBA00069363"/>
    </source>
</evidence>
<evidence type="ECO:0000259" key="13">
    <source>
        <dbReference type="SMART" id="SM01011"/>
    </source>
</evidence>
<keyword evidence="6" id="KW-0479">Metal-binding</keyword>
<dbReference type="Proteomes" id="UP000245506">
    <property type="component" value="Unassembled WGS sequence"/>
</dbReference>
<evidence type="ECO:0000256" key="8">
    <source>
        <dbReference type="ARBA" id="ARBA00023049"/>
    </source>
</evidence>
<dbReference type="PANTHER" id="PTHR43226">
    <property type="entry name" value="XAA-PRO AMINOPEPTIDASE 3"/>
    <property type="match status" value="1"/>
</dbReference>
<feature type="domain" description="Aminopeptidase P N-terminal" evidence="13">
    <location>
        <begin position="8"/>
        <end position="142"/>
    </location>
</feature>
<dbReference type="Gene3D" id="3.90.230.10">
    <property type="entry name" value="Creatinase/methionine aminopeptidase superfamily"/>
    <property type="match status" value="1"/>
</dbReference>
<keyword evidence="5" id="KW-0645">Protease</keyword>
<evidence type="ECO:0000256" key="7">
    <source>
        <dbReference type="ARBA" id="ARBA00022801"/>
    </source>
</evidence>
<dbReference type="GO" id="GO:0006508">
    <property type="term" value="P:proteolysis"/>
    <property type="evidence" value="ECO:0007669"/>
    <property type="project" value="UniProtKB-KW"/>
</dbReference>